<dbReference type="InterPro" id="IPR001387">
    <property type="entry name" value="Cro/C1-type_HTH"/>
</dbReference>
<protein>
    <submittedName>
        <fullName evidence="3">HigA family addiction module antitoxin</fullName>
    </submittedName>
</protein>
<dbReference type="GO" id="GO:0003677">
    <property type="term" value="F:DNA binding"/>
    <property type="evidence" value="ECO:0007669"/>
    <property type="project" value="UniProtKB-KW"/>
</dbReference>
<evidence type="ECO:0000313" key="4">
    <source>
        <dbReference type="Proteomes" id="UP001301140"/>
    </source>
</evidence>
<gene>
    <name evidence="3" type="ORF">PZ740_13050</name>
</gene>
<dbReference type="CDD" id="cd00093">
    <property type="entry name" value="HTH_XRE"/>
    <property type="match status" value="1"/>
</dbReference>
<organism evidence="3 4">
    <name type="scientific">Marinimicrococcus flavescens</name>
    <dbReference type="NCBI Taxonomy" id="3031815"/>
    <lineage>
        <taxon>Bacteria</taxon>
        <taxon>Pseudomonadati</taxon>
        <taxon>Pseudomonadota</taxon>
        <taxon>Alphaproteobacteria</taxon>
        <taxon>Geminicoccales</taxon>
        <taxon>Geminicoccaceae</taxon>
        <taxon>Marinimicrococcus</taxon>
    </lineage>
</organism>
<dbReference type="PROSITE" id="PS50943">
    <property type="entry name" value="HTH_CROC1"/>
    <property type="match status" value="1"/>
</dbReference>
<dbReference type="AlphaFoldDB" id="A0AAP3XSN0"/>
<dbReference type="PANTHER" id="PTHR36924">
    <property type="entry name" value="ANTITOXIN HIGA-1"/>
    <property type="match status" value="1"/>
</dbReference>
<evidence type="ECO:0000256" key="1">
    <source>
        <dbReference type="ARBA" id="ARBA00023125"/>
    </source>
</evidence>
<dbReference type="RefSeq" id="WP_327789725.1">
    <property type="nucleotide sequence ID" value="NZ_JARGEQ010000126.1"/>
</dbReference>
<dbReference type="InterPro" id="IPR013430">
    <property type="entry name" value="Toxin_antidote_HigA"/>
</dbReference>
<evidence type="ECO:0000259" key="2">
    <source>
        <dbReference type="PROSITE" id="PS50943"/>
    </source>
</evidence>
<dbReference type="PANTHER" id="PTHR36924:SF1">
    <property type="entry name" value="ANTITOXIN HIGA-1"/>
    <property type="match status" value="1"/>
</dbReference>
<dbReference type="EMBL" id="JARGEQ010000126">
    <property type="protein sequence ID" value="MDF1587307.1"/>
    <property type="molecule type" value="Genomic_DNA"/>
</dbReference>
<sequence length="98" mass="10840">MARTPIHPGEILADELDELGMSAAELARLIDVPPNRISQIIAGKRNITADTALRLARWFGTTPDLWMNLQKTWELDLARAELGEALERLPQRAAVPSA</sequence>
<keyword evidence="4" id="KW-1185">Reference proteome</keyword>
<evidence type="ECO:0000313" key="3">
    <source>
        <dbReference type="EMBL" id="MDF1587307.1"/>
    </source>
</evidence>
<dbReference type="SUPFAM" id="SSF47413">
    <property type="entry name" value="lambda repressor-like DNA-binding domains"/>
    <property type="match status" value="1"/>
</dbReference>
<reference evidence="3 4" key="1">
    <citation type="submission" date="2023-03" db="EMBL/GenBank/DDBJ databases">
        <title>YIM 152171 draft genome.</title>
        <authorList>
            <person name="Yang Z."/>
        </authorList>
    </citation>
    <scope>NUCLEOTIDE SEQUENCE [LARGE SCALE GENOMIC DNA]</scope>
    <source>
        <strain evidence="3 4">YIM 152171</strain>
    </source>
</reference>
<dbReference type="InterPro" id="IPR010982">
    <property type="entry name" value="Lambda_DNA-bd_dom_sf"/>
</dbReference>
<dbReference type="Gene3D" id="1.10.260.40">
    <property type="entry name" value="lambda repressor-like DNA-binding domains"/>
    <property type="match status" value="1"/>
</dbReference>
<comment type="caution">
    <text evidence="3">The sequence shown here is derived from an EMBL/GenBank/DDBJ whole genome shotgun (WGS) entry which is preliminary data.</text>
</comment>
<feature type="domain" description="HTH cro/C1-type" evidence="2">
    <location>
        <begin position="12"/>
        <end position="66"/>
    </location>
</feature>
<proteinExistence type="predicted"/>
<dbReference type="Pfam" id="PF01381">
    <property type="entry name" value="HTH_3"/>
    <property type="match status" value="1"/>
</dbReference>
<name>A0AAP3XSN0_9PROT</name>
<dbReference type="SMART" id="SM00530">
    <property type="entry name" value="HTH_XRE"/>
    <property type="match status" value="1"/>
</dbReference>
<dbReference type="Proteomes" id="UP001301140">
    <property type="component" value="Unassembled WGS sequence"/>
</dbReference>
<dbReference type="NCBIfam" id="TIGR02607">
    <property type="entry name" value="antidote_HigA"/>
    <property type="match status" value="1"/>
</dbReference>
<accession>A0AAP3XSN0</accession>
<keyword evidence="1" id="KW-0238">DNA-binding</keyword>